<comment type="caution">
    <text evidence="2">The sequence shown here is derived from an EMBL/GenBank/DDBJ whole genome shotgun (WGS) entry which is preliminary data.</text>
</comment>
<feature type="region of interest" description="Disordered" evidence="1">
    <location>
        <begin position="1"/>
        <end position="27"/>
    </location>
</feature>
<name>A0A840PI06_9ACTN</name>
<organism evidence="2 3">
    <name type="scientific">Thermocatellispora tengchongensis</name>
    <dbReference type="NCBI Taxonomy" id="1073253"/>
    <lineage>
        <taxon>Bacteria</taxon>
        <taxon>Bacillati</taxon>
        <taxon>Actinomycetota</taxon>
        <taxon>Actinomycetes</taxon>
        <taxon>Streptosporangiales</taxon>
        <taxon>Streptosporangiaceae</taxon>
        <taxon>Thermocatellispora</taxon>
    </lineage>
</organism>
<evidence type="ECO:0000313" key="3">
    <source>
        <dbReference type="Proteomes" id="UP000578449"/>
    </source>
</evidence>
<dbReference type="Pfam" id="PF05800">
    <property type="entry name" value="GvpO"/>
    <property type="match status" value="1"/>
</dbReference>
<protein>
    <recommendedName>
        <fullName evidence="4">Gas vesicle protein</fullName>
    </recommendedName>
</protein>
<evidence type="ECO:0008006" key="4">
    <source>
        <dbReference type="Google" id="ProtNLM"/>
    </source>
</evidence>
<evidence type="ECO:0000256" key="1">
    <source>
        <dbReference type="SAM" id="MobiDB-lite"/>
    </source>
</evidence>
<dbReference type="AlphaFoldDB" id="A0A840PI06"/>
<proteinExistence type="predicted"/>
<dbReference type="RefSeq" id="WP_312926852.1">
    <property type="nucleotide sequence ID" value="NZ_BAABIX010000025.1"/>
</dbReference>
<dbReference type="InterPro" id="IPR008634">
    <property type="entry name" value="Gas-vesicle_GvpO"/>
</dbReference>
<reference evidence="2 3" key="1">
    <citation type="submission" date="2020-08" db="EMBL/GenBank/DDBJ databases">
        <title>Genomic Encyclopedia of Type Strains, Phase IV (KMG-IV): sequencing the most valuable type-strain genomes for metagenomic binning, comparative biology and taxonomic classification.</title>
        <authorList>
            <person name="Goeker M."/>
        </authorList>
    </citation>
    <scope>NUCLEOTIDE SEQUENCE [LARGE SCALE GENOMIC DNA]</scope>
    <source>
        <strain evidence="2 3">DSM 45615</strain>
    </source>
</reference>
<dbReference type="GO" id="GO:0031412">
    <property type="term" value="P:gas vesicle organization"/>
    <property type="evidence" value="ECO:0007669"/>
    <property type="project" value="InterPro"/>
</dbReference>
<evidence type="ECO:0000313" key="2">
    <source>
        <dbReference type="EMBL" id="MBB5138609.1"/>
    </source>
</evidence>
<accession>A0A840PI06</accession>
<keyword evidence="3" id="KW-1185">Reference proteome</keyword>
<dbReference type="EMBL" id="JACHGN010000024">
    <property type="protein sequence ID" value="MBB5138609.1"/>
    <property type="molecule type" value="Genomic_DNA"/>
</dbReference>
<sequence>MIEEEQAQRAGELTAADAGGAGSRHIAGLTGKEVEGVTLVQPTETGWLVGVEVTEDRRIPSSGDILALYEAELDLDGELVSYRRVRRYKRSSAEASEGYR</sequence>
<gene>
    <name evidence="2" type="ORF">HNP84_008363</name>
</gene>
<dbReference type="Proteomes" id="UP000578449">
    <property type="component" value="Unassembled WGS sequence"/>
</dbReference>